<protein>
    <submittedName>
        <fullName evidence="1">Uncharacterized protein</fullName>
    </submittedName>
</protein>
<reference evidence="1 2" key="1">
    <citation type="journal article" date="2019" name="Sci. Rep.">
        <title>Orb-weaving spider Araneus ventricosus genome elucidates the spidroin gene catalogue.</title>
        <authorList>
            <person name="Kono N."/>
            <person name="Nakamura H."/>
            <person name="Ohtoshi R."/>
            <person name="Moran D.A.P."/>
            <person name="Shinohara A."/>
            <person name="Yoshida Y."/>
            <person name="Fujiwara M."/>
            <person name="Mori M."/>
            <person name="Tomita M."/>
            <person name="Arakawa K."/>
        </authorList>
    </citation>
    <scope>NUCLEOTIDE SEQUENCE [LARGE SCALE GENOMIC DNA]</scope>
</reference>
<evidence type="ECO:0000313" key="1">
    <source>
        <dbReference type="EMBL" id="GBL72228.1"/>
    </source>
</evidence>
<evidence type="ECO:0000313" key="2">
    <source>
        <dbReference type="Proteomes" id="UP000499080"/>
    </source>
</evidence>
<dbReference type="AlphaFoldDB" id="A0A4Y1ZXN0"/>
<keyword evidence="2" id="KW-1185">Reference proteome</keyword>
<sequence length="91" mass="10152">MGGRVVRFRILGRRVPVSEPNSTEDPPRMGSCYGCMLNHTVVAKRPPVGVVRKFGEGLPARVSPRHLTAVKNDEVRPKIDLVFFQKGTLIR</sequence>
<comment type="caution">
    <text evidence="1">The sequence shown here is derived from an EMBL/GenBank/DDBJ whole genome shotgun (WGS) entry which is preliminary data.</text>
</comment>
<dbReference type="Proteomes" id="UP000499080">
    <property type="component" value="Unassembled WGS sequence"/>
</dbReference>
<dbReference type="EMBL" id="BGPR01000001">
    <property type="protein sequence ID" value="GBL72228.1"/>
    <property type="molecule type" value="Genomic_DNA"/>
</dbReference>
<organism evidence="1 2">
    <name type="scientific">Araneus ventricosus</name>
    <name type="common">Orbweaver spider</name>
    <name type="synonym">Epeira ventricosa</name>
    <dbReference type="NCBI Taxonomy" id="182803"/>
    <lineage>
        <taxon>Eukaryota</taxon>
        <taxon>Metazoa</taxon>
        <taxon>Ecdysozoa</taxon>
        <taxon>Arthropoda</taxon>
        <taxon>Chelicerata</taxon>
        <taxon>Arachnida</taxon>
        <taxon>Araneae</taxon>
        <taxon>Araneomorphae</taxon>
        <taxon>Entelegynae</taxon>
        <taxon>Araneoidea</taxon>
        <taxon>Araneidae</taxon>
        <taxon>Araneus</taxon>
    </lineage>
</organism>
<gene>
    <name evidence="1" type="ORF">AVEN_115200_1</name>
</gene>
<accession>A0A4Y1ZXN0</accession>
<name>A0A4Y1ZXN0_ARAVE</name>
<proteinExistence type="predicted"/>